<accession>X1UVA5</accession>
<feature type="non-terminal residue" evidence="3">
    <location>
        <position position="1"/>
    </location>
</feature>
<comment type="caution">
    <text evidence="3">The sequence shown here is derived from an EMBL/GenBank/DDBJ whole genome shotgun (WGS) entry which is preliminary data.</text>
</comment>
<dbReference type="AlphaFoldDB" id="X1UVA5"/>
<organism evidence="3">
    <name type="scientific">marine sediment metagenome</name>
    <dbReference type="NCBI Taxonomy" id="412755"/>
    <lineage>
        <taxon>unclassified sequences</taxon>
        <taxon>metagenomes</taxon>
        <taxon>ecological metagenomes</taxon>
    </lineage>
</organism>
<proteinExistence type="predicted"/>
<dbReference type="InterPro" id="IPR038078">
    <property type="entry name" value="PhoU-like_sf"/>
</dbReference>
<feature type="non-terminal residue" evidence="3">
    <location>
        <position position="176"/>
    </location>
</feature>
<evidence type="ECO:0000313" key="3">
    <source>
        <dbReference type="EMBL" id="GAJ21409.1"/>
    </source>
</evidence>
<dbReference type="EMBL" id="BARW01038240">
    <property type="protein sequence ID" value="GAJ21409.1"/>
    <property type="molecule type" value="Genomic_DNA"/>
</dbReference>
<evidence type="ECO:0000259" key="2">
    <source>
        <dbReference type="Pfam" id="PF01895"/>
    </source>
</evidence>
<dbReference type="InterPro" id="IPR026022">
    <property type="entry name" value="PhoU_dom"/>
</dbReference>
<keyword evidence="1" id="KW-0812">Transmembrane</keyword>
<evidence type="ECO:0000256" key="1">
    <source>
        <dbReference type="SAM" id="Phobius"/>
    </source>
</evidence>
<feature type="domain" description="PhoU" evidence="2">
    <location>
        <begin position="88"/>
        <end position="168"/>
    </location>
</feature>
<dbReference type="SUPFAM" id="SSF109755">
    <property type="entry name" value="PhoU-like"/>
    <property type="match status" value="1"/>
</dbReference>
<name>X1UVA5_9ZZZZ</name>
<gene>
    <name evidence="3" type="ORF">S12H4_58757</name>
</gene>
<protein>
    <recommendedName>
        <fullName evidence="2">PhoU domain-containing protein</fullName>
    </recommendedName>
</protein>
<dbReference type="Pfam" id="PF01895">
    <property type="entry name" value="PhoU"/>
    <property type="match status" value="1"/>
</dbReference>
<keyword evidence="1" id="KW-0472">Membrane</keyword>
<reference evidence="3" key="1">
    <citation type="journal article" date="2014" name="Front. Microbiol.">
        <title>High frequency of phylogenetically diverse reductive dehalogenase-homologous genes in deep subseafloor sedimentary metagenomes.</title>
        <authorList>
            <person name="Kawai M."/>
            <person name="Futagami T."/>
            <person name="Toyoda A."/>
            <person name="Takaki Y."/>
            <person name="Nishi S."/>
            <person name="Hori S."/>
            <person name="Arai W."/>
            <person name="Tsubouchi T."/>
            <person name="Morono Y."/>
            <person name="Uchiyama I."/>
            <person name="Ito T."/>
            <person name="Fujiyama A."/>
            <person name="Inagaki F."/>
            <person name="Takami H."/>
        </authorList>
    </citation>
    <scope>NUCLEOTIDE SEQUENCE</scope>
    <source>
        <strain evidence="3">Expedition CK06-06</strain>
    </source>
</reference>
<sequence>SPKGPPGLEEVNLLAHVLPRQIANAHTVFNVALTIAALPFTSVFAKLVNKLIPKEKEPEKITFRVKYLEEKYIHNPTLALNLAKQEVIRMGQNVQDMVSDIILPFFVKETTILDEIEMKEEKVNFLRDEIKRYLIKIIQQDILEARVQEAFQIIYTVNEFEQMADLISKNLIPKAK</sequence>
<keyword evidence="1" id="KW-1133">Transmembrane helix</keyword>
<dbReference type="Gene3D" id="1.20.58.220">
    <property type="entry name" value="Phosphate transport system protein phou homolog 2, domain 2"/>
    <property type="match status" value="1"/>
</dbReference>
<feature type="transmembrane region" description="Helical" evidence="1">
    <location>
        <begin position="28"/>
        <end position="48"/>
    </location>
</feature>